<dbReference type="PANTHER" id="PTHR45774:SF4">
    <property type="entry name" value="AXUNDEAD, ISOFORM F"/>
    <property type="match status" value="1"/>
</dbReference>
<dbReference type="GO" id="GO:0005829">
    <property type="term" value="C:cytosol"/>
    <property type="evidence" value="ECO:0007669"/>
    <property type="project" value="TreeGrafter"/>
</dbReference>
<dbReference type="AlphaFoldDB" id="A0A915KRR9"/>
<dbReference type="Proteomes" id="UP000887565">
    <property type="component" value="Unplaced"/>
</dbReference>
<dbReference type="Pfam" id="PF08005">
    <property type="entry name" value="PHR"/>
    <property type="match status" value="1"/>
</dbReference>
<dbReference type="InterPro" id="IPR012983">
    <property type="entry name" value="PHR"/>
</dbReference>
<accession>A0A915KRR9</accession>
<evidence type="ECO:0000313" key="2">
    <source>
        <dbReference type="Proteomes" id="UP000887565"/>
    </source>
</evidence>
<protein>
    <submittedName>
        <fullName evidence="3">PHR domain-containing protein</fullName>
    </submittedName>
</protein>
<feature type="domain" description="PHR" evidence="1">
    <location>
        <begin position="84"/>
        <end position="156"/>
    </location>
</feature>
<dbReference type="InterPro" id="IPR038648">
    <property type="entry name" value="PHR_sf"/>
</dbReference>
<dbReference type="Gene3D" id="2.60.120.820">
    <property type="entry name" value="PHR domain"/>
    <property type="match status" value="1"/>
</dbReference>
<proteinExistence type="predicted"/>
<keyword evidence="2" id="KW-1185">Reference proteome</keyword>
<dbReference type="PANTHER" id="PTHR45774">
    <property type="entry name" value="BTB/POZ DOMAIN-CONTAINING"/>
    <property type="match status" value="1"/>
</dbReference>
<evidence type="ECO:0000313" key="3">
    <source>
        <dbReference type="WBParaSite" id="nRc.2.0.1.t40790-RA"/>
    </source>
</evidence>
<dbReference type="WBParaSite" id="nRc.2.0.1.t40790-RA">
    <property type="protein sequence ID" value="nRc.2.0.1.t40790-RA"/>
    <property type="gene ID" value="nRc.2.0.1.g40790"/>
</dbReference>
<dbReference type="GO" id="GO:0022008">
    <property type="term" value="P:neurogenesis"/>
    <property type="evidence" value="ECO:0007669"/>
    <property type="project" value="TreeGrafter"/>
</dbReference>
<name>A0A915KRR9_ROMCU</name>
<organism evidence="2 3">
    <name type="scientific">Romanomermis culicivorax</name>
    <name type="common">Nematode worm</name>
    <dbReference type="NCBI Taxonomy" id="13658"/>
    <lineage>
        <taxon>Eukaryota</taxon>
        <taxon>Metazoa</taxon>
        <taxon>Ecdysozoa</taxon>
        <taxon>Nematoda</taxon>
        <taxon>Enoplea</taxon>
        <taxon>Dorylaimia</taxon>
        <taxon>Mermithida</taxon>
        <taxon>Mermithoidea</taxon>
        <taxon>Mermithidae</taxon>
        <taxon>Romanomermis</taxon>
    </lineage>
</organism>
<evidence type="ECO:0000259" key="1">
    <source>
        <dbReference type="Pfam" id="PF08005"/>
    </source>
</evidence>
<sequence>MGTLYRSEEMCRCQIFLQTEAAYASVAELGELSLVQFRDMSMPSNENSWAKFVDVTKWKENYSDVSGDNGYKIPKEYTFFSGEFPHSVYFDQPVQVESDIFYTASIVLDGDQLSYFGQEGLPEVQTDRVTFQFQCSAESTNGTGVQGGQIPEILFYC</sequence>
<reference evidence="3" key="1">
    <citation type="submission" date="2022-11" db="UniProtKB">
        <authorList>
            <consortium name="WormBaseParasite"/>
        </authorList>
    </citation>
    <scope>IDENTIFICATION</scope>
</reference>